<dbReference type="InterPro" id="IPR027417">
    <property type="entry name" value="P-loop_NTPase"/>
</dbReference>
<dbReference type="PROSITE" id="PS00211">
    <property type="entry name" value="ABC_TRANSPORTER_1"/>
    <property type="match status" value="1"/>
</dbReference>
<evidence type="ECO:0000256" key="2">
    <source>
        <dbReference type="ARBA" id="ARBA00022448"/>
    </source>
</evidence>
<evidence type="ECO:0000313" key="7">
    <source>
        <dbReference type="EMBL" id="MBB5789334.1"/>
    </source>
</evidence>
<dbReference type="CDD" id="cd03224">
    <property type="entry name" value="ABC_TM1139_LivF_branched"/>
    <property type="match status" value="1"/>
</dbReference>
<comment type="similarity">
    <text evidence="1">Belongs to the ABC transporter superfamily.</text>
</comment>
<keyword evidence="4 7" id="KW-0067">ATP-binding</keyword>
<keyword evidence="3" id="KW-0547">Nucleotide-binding</keyword>
<reference evidence="7 8" key="1">
    <citation type="submission" date="2020-08" db="EMBL/GenBank/DDBJ databases">
        <title>Sequencing the genomes of 1000 actinobacteria strains.</title>
        <authorList>
            <person name="Klenk H.-P."/>
        </authorList>
    </citation>
    <scope>NUCLEOTIDE SEQUENCE [LARGE SCALE GENOMIC DNA]</scope>
    <source>
        <strain evidence="7 8">DSM 102122</strain>
    </source>
</reference>
<keyword evidence="5" id="KW-0029">Amino-acid transport</keyword>
<protein>
    <submittedName>
        <fullName evidence="7">Branched-chain amino acid transport system ATP-binding protein</fullName>
    </submittedName>
</protein>
<dbReference type="Pfam" id="PF00005">
    <property type="entry name" value="ABC_tran"/>
    <property type="match status" value="1"/>
</dbReference>
<dbReference type="Gene3D" id="3.40.50.300">
    <property type="entry name" value="P-loop containing nucleotide triphosphate hydrolases"/>
    <property type="match status" value="1"/>
</dbReference>
<evidence type="ECO:0000313" key="8">
    <source>
        <dbReference type="Proteomes" id="UP000542813"/>
    </source>
</evidence>
<dbReference type="InterPro" id="IPR003439">
    <property type="entry name" value="ABC_transporter-like_ATP-bd"/>
</dbReference>
<evidence type="ECO:0000256" key="4">
    <source>
        <dbReference type="ARBA" id="ARBA00022840"/>
    </source>
</evidence>
<dbReference type="AlphaFoldDB" id="A0A7W9GSN7"/>
<dbReference type="Proteomes" id="UP000542813">
    <property type="component" value="Unassembled WGS sequence"/>
</dbReference>
<dbReference type="SMART" id="SM00382">
    <property type="entry name" value="AAA"/>
    <property type="match status" value="1"/>
</dbReference>
<dbReference type="GO" id="GO:0005524">
    <property type="term" value="F:ATP binding"/>
    <property type="evidence" value="ECO:0007669"/>
    <property type="project" value="UniProtKB-KW"/>
</dbReference>
<proteinExistence type="inferred from homology"/>
<dbReference type="PANTHER" id="PTHR43820:SF4">
    <property type="entry name" value="HIGH-AFFINITY BRANCHED-CHAIN AMINO ACID TRANSPORT ATP-BINDING PROTEIN LIVF"/>
    <property type="match status" value="1"/>
</dbReference>
<dbReference type="SUPFAM" id="SSF52540">
    <property type="entry name" value="P-loop containing nucleoside triphosphate hydrolases"/>
    <property type="match status" value="1"/>
</dbReference>
<dbReference type="InterPro" id="IPR052156">
    <property type="entry name" value="BCAA_Transport_ATP-bd_LivF"/>
</dbReference>
<keyword evidence="2" id="KW-0813">Transport</keyword>
<feature type="domain" description="ABC transporter" evidence="6">
    <location>
        <begin position="2"/>
        <end position="234"/>
    </location>
</feature>
<dbReference type="GO" id="GO:0015807">
    <property type="term" value="P:L-amino acid transport"/>
    <property type="evidence" value="ECO:0007669"/>
    <property type="project" value="TreeGrafter"/>
</dbReference>
<dbReference type="RefSeq" id="WP_184824637.1">
    <property type="nucleotide sequence ID" value="NZ_JACHMM010000001.1"/>
</dbReference>
<evidence type="ECO:0000256" key="5">
    <source>
        <dbReference type="ARBA" id="ARBA00022970"/>
    </source>
</evidence>
<dbReference type="InterPro" id="IPR003593">
    <property type="entry name" value="AAA+_ATPase"/>
</dbReference>
<organism evidence="7 8">
    <name type="scientific">Jiangella mangrovi</name>
    <dbReference type="NCBI Taxonomy" id="1524084"/>
    <lineage>
        <taxon>Bacteria</taxon>
        <taxon>Bacillati</taxon>
        <taxon>Actinomycetota</taxon>
        <taxon>Actinomycetes</taxon>
        <taxon>Jiangellales</taxon>
        <taxon>Jiangellaceae</taxon>
        <taxon>Jiangella</taxon>
    </lineage>
</organism>
<dbReference type="EMBL" id="JACHMM010000001">
    <property type="protein sequence ID" value="MBB5789334.1"/>
    <property type="molecule type" value="Genomic_DNA"/>
</dbReference>
<name>A0A7W9GSN7_9ACTN</name>
<dbReference type="GO" id="GO:0016887">
    <property type="term" value="F:ATP hydrolysis activity"/>
    <property type="evidence" value="ECO:0007669"/>
    <property type="project" value="InterPro"/>
</dbReference>
<accession>A0A7W9GSN7</accession>
<comment type="caution">
    <text evidence="7">The sequence shown here is derived from an EMBL/GenBank/DDBJ whole genome shotgun (WGS) entry which is preliminary data.</text>
</comment>
<dbReference type="GO" id="GO:0015658">
    <property type="term" value="F:branched-chain amino acid transmembrane transporter activity"/>
    <property type="evidence" value="ECO:0007669"/>
    <property type="project" value="TreeGrafter"/>
</dbReference>
<dbReference type="InterPro" id="IPR017871">
    <property type="entry name" value="ABC_transporter-like_CS"/>
</dbReference>
<evidence type="ECO:0000256" key="1">
    <source>
        <dbReference type="ARBA" id="ARBA00005417"/>
    </source>
</evidence>
<sequence>MLSVSGLDLDYGGAVALRGVDLTVGEGEMVALVGANGAGKTSLLAAVSGLHRPVRGRIDFLGTDLAAMPPHQVSRRGISLVPEGRRLFAHQTVLQNLMLGAYLERDAAARAGALDRVYELFPVLAERSGQRAGTLSGGEQQMVALGRALMMRPRLLMLDEPSLGISPKYTQLIFGVLGEIRRQGTTILLVEQNLRAALNLADRAYVLQTGSIVMSGPAAELAGSAEVKKSYLGL</sequence>
<gene>
    <name evidence="7" type="ORF">HD601_003909</name>
</gene>
<dbReference type="PROSITE" id="PS50893">
    <property type="entry name" value="ABC_TRANSPORTER_2"/>
    <property type="match status" value="1"/>
</dbReference>
<dbReference type="PANTHER" id="PTHR43820">
    <property type="entry name" value="HIGH-AFFINITY BRANCHED-CHAIN AMINO ACID TRANSPORT ATP-BINDING PROTEIN LIVF"/>
    <property type="match status" value="1"/>
</dbReference>
<keyword evidence="8" id="KW-1185">Reference proteome</keyword>
<evidence type="ECO:0000256" key="3">
    <source>
        <dbReference type="ARBA" id="ARBA00022741"/>
    </source>
</evidence>
<evidence type="ECO:0000259" key="6">
    <source>
        <dbReference type="PROSITE" id="PS50893"/>
    </source>
</evidence>